<dbReference type="SUPFAM" id="SSF53300">
    <property type="entry name" value="vWA-like"/>
    <property type="match status" value="1"/>
</dbReference>
<dbReference type="AlphaFoldDB" id="A0A6P8J0H1"/>
<reference evidence="4" key="1">
    <citation type="submission" date="2025-08" db="UniProtKB">
        <authorList>
            <consortium name="RefSeq"/>
        </authorList>
    </citation>
    <scope>IDENTIFICATION</scope>
    <source>
        <tissue evidence="4">Tentacle</tissue>
    </source>
</reference>
<dbReference type="Proteomes" id="UP000515163">
    <property type="component" value="Unplaced"/>
</dbReference>
<dbReference type="SMART" id="SM00327">
    <property type="entry name" value="VWA"/>
    <property type="match status" value="1"/>
</dbReference>
<feature type="chain" id="PRO_5028400912" evidence="1">
    <location>
        <begin position="21"/>
        <end position="280"/>
    </location>
</feature>
<dbReference type="InParanoid" id="A0A6P8J0H1"/>
<evidence type="ECO:0000259" key="2">
    <source>
        <dbReference type="PROSITE" id="PS50234"/>
    </source>
</evidence>
<accession>A0A6P8J0H1</accession>
<dbReference type="PANTHER" id="PTHR24020">
    <property type="entry name" value="COLLAGEN ALPHA"/>
    <property type="match status" value="1"/>
</dbReference>
<keyword evidence="3" id="KW-1185">Reference proteome</keyword>
<dbReference type="KEGG" id="aten:116305840"/>
<dbReference type="GeneID" id="116305840"/>
<dbReference type="Pfam" id="PF00092">
    <property type="entry name" value="VWA"/>
    <property type="match status" value="1"/>
</dbReference>
<protein>
    <submittedName>
        <fullName evidence="4">Integrin alpha-D-like</fullName>
    </submittedName>
</protein>
<keyword evidence="1" id="KW-0732">Signal</keyword>
<gene>
    <name evidence="4" type="primary">LOC116305840</name>
</gene>
<dbReference type="InterPro" id="IPR036465">
    <property type="entry name" value="vWFA_dom_sf"/>
</dbReference>
<dbReference type="InterPro" id="IPR050525">
    <property type="entry name" value="ECM_Assembly_Org"/>
</dbReference>
<proteinExistence type="predicted"/>
<organism evidence="3 4">
    <name type="scientific">Actinia tenebrosa</name>
    <name type="common">Australian red waratah sea anemone</name>
    <dbReference type="NCBI Taxonomy" id="6105"/>
    <lineage>
        <taxon>Eukaryota</taxon>
        <taxon>Metazoa</taxon>
        <taxon>Cnidaria</taxon>
        <taxon>Anthozoa</taxon>
        <taxon>Hexacorallia</taxon>
        <taxon>Actiniaria</taxon>
        <taxon>Actiniidae</taxon>
        <taxon>Actinia</taxon>
    </lineage>
</organism>
<evidence type="ECO:0000313" key="3">
    <source>
        <dbReference type="Proteomes" id="UP000515163"/>
    </source>
</evidence>
<dbReference type="OrthoDB" id="6132182at2759"/>
<dbReference type="InterPro" id="IPR002035">
    <property type="entry name" value="VWF_A"/>
</dbReference>
<feature type="domain" description="VWFA" evidence="2">
    <location>
        <begin position="76"/>
        <end position="247"/>
    </location>
</feature>
<dbReference type="RefSeq" id="XP_031571673.1">
    <property type="nucleotide sequence ID" value="XM_031715813.1"/>
</dbReference>
<name>A0A6P8J0H1_ACTTE</name>
<dbReference type="PROSITE" id="PS50234">
    <property type="entry name" value="VWFA"/>
    <property type="match status" value="1"/>
</dbReference>
<evidence type="ECO:0000313" key="4">
    <source>
        <dbReference type="RefSeq" id="XP_031571673.1"/>
    </source>
</evidence>
<dbReference type="PRINTS" id="PR00453">
    <property type="entry name" value="VWFADOMAIN"/>
</dbReference>
<evidence type="ECO:0000256" key="1">
    <source>
        <dbReference type="SAM" id="SignalP"/>
    </source>
</evidence>
<dbReference type="CDD" id="cd00198">
    <property type="entry name" value="vWFA"/>
    <property type="match status" value="1"/>
</dbReference>
<dbReference type="PANTHER" id="PTHR24020:SF84">
    <property type="entry name" value="VWFA DOMAIN-CONTAINING PROTEIN"/>
    <property type="match status" value="1"/>
</dbReference>
<dbReference type="Gene3D" id="3.40.50.410">
    <property type="entry name" value="von Willebrand factor, type A domain"/>
    <property type="match status" value="1"/>
</dbReference>
<sequence>MAKAAIIFVLMALVLPFCWSGIWERKPWQNYGRNYLDRYQYIPKKQVTARKLMKYFLNRAPQRLTKRSSSEGVFYDVVFVLDSSGSVGSKEFKNALLALQTLITRAKNDTLYAGITFSTTANITYNFTYPIQAMKNLGKTVYIPGRTNTQEALDKCRTELFFKRESGYRRLSYKRILIVTDGQSNIEKPKTLYNAFRLKNMGIEIFVIAIGKYLKGIAEIVGLASSTDAHLYRVRNMKDLLDIVHLIPPWEFLRQQQKTWLENMFEDMDDEFKYIKKRNR</sequence>
<feature type="signal peptide" evidence="1">
    <location>
        <begin position="1"/>
        <end position="20"/>
    </location>
</feature>